<gene>
    <name evidence="2" type="ORF">AMAG_06813</name>
</gene>
<evidence type="ECO:0000313" key="2">
    <source>
        <dbReference type="EMBL" id="KNE61058.1"/>
    </source>
</evidence>
<evidence type="ECO:0000313" key="3">
    <source>
        <dbReference type="Proteomes" id="UP000054350"/>
    </source>
</evidence>
<dbReference type="VEuPathDB" id="FungiDB:AMAG_06813"/>
<feature type="chain" id="PRO_5005548044" evidence="1">
    <location>
        <begin position="21"/>
        <end position="450"/>
    </location>
</feature>
<reference evidence="2 3" key="1">
    <citation type="submission" date="2009-11" db="EMBL/GenBank/DDBJ databases">
        <title>Annotation of Allomyces macrogynus ATCC 38327.</title>
        <authorList>
            <consortium name="The Broad Institute Genome Sequencing Platform"/>
            <person name="Russ C."/>
            <person name="Cuomo C."/>
            <person name="Burger G."/>
            <person name="Gray M.W."/>
            <person name="Holland P.W.H."/>
            <person name="King N."/>
            <person name="Lang F.B.F."/>
            <person name="Roger A.J."/>
            <person name="Ruiz-Trillo I."/>
            <person name="Young S.K."/>
            <person name="Zeng Q."/>
            <person name="Gargeya S."/>
            <person name="Fitzgerald M."/>
            <person name="Haas B."/>
            <person name="Abouelleil A."/>
            <person name="Alvarado L."/>
            <person name="Arachchi H.M."/>
            <person name="Berlin A."/>
            <person name="Chapman S.B."/>
            <person name="Gearin G."/>
            <person name="Goldberg J."/>
            <person name="Griggs A."/>
            <person name="Gujja S."/>
            <person name="Hansen M."/>
            <person name="Heiman D."/>
            <person name="Howarth C."/>
            <person name="Larimer J."/>
            <person name="Lui A."/>
            <person name="MacDonald P.J.P."/>
            <person name="McCowen C."/>
            <person name="Montmayeur A."/>
            <person name="Murphy C."/>
            <person name="Neiman D."/>
            <person name="Pearson M."/>
            <person name="Priest M."/>
            <person name="Roberts A."/>
            <person name="Saif S."/>
            <person name="Shea T."/>
            <person name="Sisk P."/>
            <person name="Stolte C."/>
            <person name="Sykes S."/>
            <person name="Wortman J."/>
            <person name="Nusbaum C."/>
            <person name="Birren B."/>
        </authorList>
    </citation>
    <scope>NUCLEOTIDE SEQUENCE [LARGE SCALE GENOMIC DNA]</scope>
    <source>
        <strain evidence="2 3">ATCC 38327</strain>
    </source>
</reference>
<keyword evidence="1" id="KW-0732">Signal</keyword>
<organism evidence="2 3">
    <name type="scientific">Allomyces macrogynus (strain ATCC 38327)</name>
    <name type="common">Allomyces javanicus var. macrogynus</name>
    <dbReference type="NCBI Taxonomy" id="578462"/>
    <lineage>
        <taxon>Eukaryota</taxon>
        <taxon>Fungi</taxon>
        <taxon>Fungi incertae sedis</taxon>
        <taxon>Blastocladiomycota</taxon>
        <taxon>Blastocladiomycetes</taxon>
        <taxon>Blastocladiales</taxon>
        <taxon>Blastocladiaceae</taxon>
        <taxon>Allomyces</taxon>
    </lineage>
</organism>
<name>A0A0L0SEU4_ALLM3</name>
<dbReference type="OrthoDB" id="409848at2759"/>
<dbReference type="PANTHER" id="PTHR38360">
    <property type="entry name" value="OS03G0120000 PROTEIN"/>
    <property type="match status" value="1"/>
</dbReference>
<dbReference type="STRING" id="578462.A0A0L0SEU4"/>
<keyword evidence="3" id="KW-1185">Reference proteome</keyword>
<protein>
    <submittedName>
        <fullName evidence="2">Uncharacterized protein</fullName>
    </submittedName>
</protein>
<dbReference type="PANTHER" id="PTHR38360:SF1">
    <property type="entry name" value="F12P19.7"/>
    <property type="match status" value="1"/>
</dbReference>
<dbReference type="Gene3D" id="3.40.50.1980">
    <property type="entry name" value="Nitrogenase molybdenum iron protein domain"/>
    <property type="match status" value="1"/>
</dbReference>
<feature type="signal peptide" evidence="1">
    <location>
        <begin position="1"/>
        <end position="20"/>
    </location>
</feature>
<evidence type="ECO:0000256" key="1">
    <source>
        <dbReference type="SAM" id="SignalP"/>
    </source>
</evidence>
<dbReference type="SUPFAM" id="SSF53807">
    <property type="entry name" value="Helical backbone' metal receptor"/>
    <property type="match status" value="1"/>
</dbReference>
<dbReference type="AlphaFoldDB" id="A0A0L0SEU4"/>
<dbReference type="EMBL" id="GG745337">
    <property type="protein sequence ID" value="KNE61058.1"/>
    <property type="molecule type" value="Genomic_DNA"/>
</dbReference>
<dbReference type="eggNOG" id="ENOG502QWDR">
    <property type="taxonomic scope" value="Eukaryota"/>
</dbReference>
<sequence>MSRVSVKFLSLLLLAVLVSATSLEDCVKTFDKNKDCFTSKAMADDAKLYSVEYKNYYKVITVKKATGAVAATYNLLIRGAPKDGLPASNGTFEIPVKTVAVMDTTSVPYIEVLGQRGAVAAADSEALVTSACFQKLVKDKKIASVDSTNAAAAAKTLNGVDAIFTGFGMAIKDVDGSKVVAQYASSDPGMLNRAEWLEYFAQWFGLEGQAQATTQDIDARYKAAKDAAKRAAPSTPLNVAWISYAAPSSFNNNTASWAFSAAAYKKALIEDAGGKLMTPDTASFTDAEAFRKALTDADVVVDETFTGTSTFDEFTKTFGVSDAFKFVKNRQVYRLDKRVNPDQMLDWFESAIVFPNQVLVDMMTVLAPTAVPDGTQRWYIRKVDAEQPITVTADQCTGDVNAAQAIVGLEANAFSSLPKGGSTKSSDAVSAASGLSLAAAGAIVAGVLVL</sequence>
<accession>A0A0L0SEU4</accession>
<reference evidence="3" key="2">
    <citation type="submission" date="2009-11" db="EMBL/GenBank/DDBJ databases">
        <title>The Genome Sequence of Allomyces macrogynus strain ATCC 38327.</title>
        <authorList>
            <consortium name="The Broad Institute Genome Sequencing Platform"/>
            <person name="Russ C."/>
            <person name="Cuomo C."/>
            <person name="Shea T."/>
            <person name="Young S.K."/>
            <person name="Zeng Q."/>
            <person name="Koehrsen M."/>
            <person name="Haas B."/>
            <person name="Borodovsky M."/>
            <person name="Guigo R."/>
            <person name="Alvarado L."/>
            <person name="Berlin A."/>
            <person name="Borenstein D."/>
            <person name="Chen Z."/>
            <person name="Engels R."/>
            <person name="Freedman E."/>
            <person name="Gellesch M."/>
            <person name="Goldberg J."/>
            <person name="Griggs A."/>
            <person name="Gujja S."/>
            <person name="Heiman D."/>
            <person name="Hepburn T."/>
            <person name="Howarth C."/>
            <person name="Jen D."/>
            <person name="Larson L."/>
            <person name="Lewis B."/>
            <person name="Mehta T."/>
            <person name="Park D."/>
            <person name="Pearson M."/>
            <person name="Roberts A."/>
            <person name="Saif S."/>
            <person name="Shenoy N."/>
            <person name="Sisk P."/>
            <person name="Stolte C."/>
            <person name="Sykes S."/>
            <person name="Walk T."/>
            <person name="White J."/>
            <person name="Yandava C."/>
            <person name="Burger G."/>
            <person name="Gray M.W."/>
            <person name="Holland P.W.H."/>
            <person name="King N."/>
            <person name="Lang F.B.F."/>
            <person name="Roger A.J."/>
            <person name="Ruiz-Trillo I."/>
            <person name="Lander E."/>
            <person name="Nusbaum C."/>
        </authorList>
    </citation>
    <scope>NUCLEOTIDE SEQUENCE [LARGE SCALE GENOMIC DNA]</scope>
    <source>
        <strain evidence="3">ATCC 38327</strain>
    </source>
</reference>
<dbReference type="Proteomes" id="UP000054350">
    <property type="component" value="Unassembled WGS sequence"/>
</dbReference>
<dbReference type="OMA" id="KCAWVTA"/>
<proteinExistence type="predicted"/>